<dbReference type="InterPro" id="IPR047817">
    <property type="entry name" value="ABC2_TM_bact-type"/>
</dbReference>
<dbReference type="GO" id="GO:0043190">
    <property type="term" value="C:ATP-binding cassette (ABC) transporter complex"/>
    <property type="evidence" value="ECO:0007669"/>
    <property type="project" value="InterPro"/>
</dbReference>
<feature type="transmembrane region" description="Helical" evidence="8">
    <location>
        <begin position="287"/>
        <end position="305"/>
    </location>
</feature>
<accession>A0A3T0D8H3</accession>
<keyword evidence="11" id="KW-1185">Reference proteome</keyword>
<keyword evidence="4 8" id="KW-1003">Cell membrane</keyword>
<protein>
    <recommendedName>
        <fullName evidence="8">Transport permease protein</fullName>
    </recommendedName>
</protein>
<gene>
    <name evidence="10" type="ORF">ELD05_12455</name>
</gene>
<feature type="transmembrane region" description="Helical" evidence="8">
    <location>
        <begin position="218"/>
        <end position="245"/>
    </location>
</feature>
<comment type="subcellular location">
    <subcellularLocation>
        <location evidence="1 8">Cell membrane</location>
        <topology evidence="1 8">Multi-pass membrane protein</topology>
    </subcellularLocation>
</comment>
<feature type="transmembrane region" description="Helical" evidence="8">
    <location>
        <begin position="172"/>
        <end position="197"/>
    </location>
</feature>
<dbReference type="GO" id="GO:0140359">
    <property type="term" value="F:ABC-type transporter activity"/>
    <property type="evidence" value="ECO:0007669"/>
    <property type="project" value="InterPro"/>
</dbReference>
<keyword evidence="7 8" id="KW-0472">Membrane</keyword>
<dbReference type="PANTHER" id="PTHR30294">
    <property type="entry name" value="MEMBRANE COMPONENT OF ABC TRANSPORTER YHHJ-RELATED"/>
    <property type="match status" value="1"/>
</dbReference>
<dbReference type="InterPro" id="IPR051449">
    <property type="entry name" value="ABC-2_transporter_component"/>
</dbReference>
<keyword evidence="3 8" id="KW-0813">Transport</keyword>
<evidence type="ECO:0000256" key="7">
    <source>
        <dbReference type="ARBA" id="ARBA00023136"/>
    </source>
</evidence>
<feature type="domain" description="ABC transmembrane type-2" evidence="9">
    <location>
        <begin position="141"/>
        <end position="365"/>
    </location>
</feature>
<dbReference type="Pfam" id="PF12698">
    <property type="entry name" value="ABC2_membrane_3"/>
    <property type="match status" value="1"/>
</dbReference>
<evidence type="ECO:0000256" key="8">
    <source>
        <dbReference type="RuleBase" id="RU361157"/>
    </source>
</evidence>
<dbReference type="PROSITE" id="PS51012">
    <property type="entry name" value="ABC_TM2"/>
    <property type="match status" value="1"/>
</dbReference>
<proteinExistence type="inferred from homology"/>
<dbReference type="AlphaFoldDB" id="A0A3T0D8H3"/>
<dbReference type="RefSeq" id="WP_127352681.1">
    <property type="nucleotide sequence ID" value="NZ_CP034791.1"/>
</dbReference>
<dbReference type="InterPro" id="IPR013525">
    <property type="entry name" value="ABC2_TM"/>
</dbReference>
<dbReference type="InterPro" id="IPR000412">
    <property type="entry name" value="ABC_2_transport"/>
</dbReference>
<dbReference type="Proteomes" id="UP000282930">
    <property type="component" value="Chromosome"/>
</dbReference>
<evidence type="ECO:0000256" key="6">
    <source>
        <dbReference type="ARBA" id="ARBA00022989"/>
    </source>
</evidence>
<evidence type="ECO:0000256" key="1">
    <source>
        <dbReference type="ARBA" id="ARBA00004651"/>
    </source>
</evidence>
<sequence>MAVFKINIKRLLKDKFNLFLMIILPSIAVALSTFFTLSVESSYKIGIITDKEKSKVVKLIEKELKKCFDVKTFDPTKSIVSQMVQSGIDCVVVLNNKSVNDIINEKQKNIKIYTFGKSETHIILKEYLNSVFKILVAQKRINSSKFLESSKYIFEHSPIVLNKILQHQSNSISIAFASGFFIMSLFWLALNGSNIILKDYQERVILRILCSPISKQSYILQSILSIFSITFLQLIFFVLLCSYAFRLTFGTNILIVISVLSICSFMFVAFAVMFISIVNDMRKLASLNSMVVTIMCMLGGCYWPLSIMPKFLQKIALFFPTTYAASLTKNVLTSKTIESMMVDIGIVTAFCLFFALAGIKQLSKNVMSKL</sequence>
<evidence type="ECO:0000313" key="10">
    <source>
        <dbReference type="EMBL" id="AZT91353.1"/>
    </source>
</evidence>
<evidence type="ECO:0000259" key="9">
    <source>
        <dbReference type="PROSITE" id="PS51012"/>
    </source>
</evidence>
<evidence type="ECO:0000256" key="5">
    <source>
        <dbReference type="ARBA" id="ARBA00022692"/>
    </source>
</evidence>
<keyword evidence="6 8" id="KW-1133">Transmembrane helix</keyword>
<reference evidence="10 11" key="1">
    <citation type="submission" date="2018-12" db="EMBL/GenBank/DDBJ databases">
        <title>Genome sequence from the cellulolytic species, Caldicellulosiruptor changbaiensis.</title>
        <authorList>
            <person name="Blumer-Schuette S.E."/>
            <person name="Mendoza C."/>
        </authorList>
    </citation>
    <scope>NUCLEOTIDE SEQUENCE [LARGE SCALE GENOMIC DNA]</scope>
    <source>
        <strain evidence="10 11">CBS-Z</strain>
    </source>
</reference>
<feature type="transmembrane region" description="Helical" evidence="8">
    <location>
        <begin position="340"/>
        <end position="359"/>
    </location>
</feature>
<dbReference type="KEGG" id="ccha:ELD05_12455"/>
<keyword evidence="5 8" id="KW-0812">Transmembrane</keyword>
<feature type="transmembrane region" description="Helical" evidence="8">
    <location>
        <begin position="16"/>
        <end position="37"/>
    </location>
</feature>
<dbReference type="EMBL" id="CP034791">
    <property type="protein sequence ID" value="AZT91353.1"/>
    <property type="molecule type" value="Genomic_DNA"/>
</dbReference>
<dbReference type="PRINTS" id="PR00164">
    <property type="entry name" value="ABC2TRNSPORT"/>
</dbReference>
<evidence type="ECO:0000256" key="2">
    <source>
        <dbReference type="ARBA" id="ARBA00007783"/>
    </source>
</evidence>
<evidence type="ECO:0000256" key="4">
    <source>
        <dbReference type="ARBA" id="ARBA00022475"/>
    </source>
</evidence>
<name>A0A3T0D8H3_9FIRM</name>
<comment type="similarity">
    <text evidence="2 8">Belongs to the ABC-2 integral membrane protein family.</text>
</comment>
<evidence type="ECO:0000313" key="11">
    <source>
        <dbReference type="Proteomes" id="UP000282930"/>
    </source>
</evidence>
<organism evidence="10 11">
    <name type="scientific">Caldicellulosiruptor changbaiensis</name>
    <dbReference type="NCBI Taxonomy" id="1222016"/>
    <lineage>
        <taxon>Bacteria</taxon>
        <taxon>Bacillati</taxon>
        <taxon>Bacillota</taxon>
        <taxon>Bacillota incertae sedis</taxon>
        <taxon>Caldicellulosiruptorales</taxon>
        <taxon>Caldicellulosiruptoraceae</taxon>
        <taxon>Caldicellulosiruptor</taxon>
    </lineage>
</organism>
<evidence type="ECO:0000256" key="3">
    <source>
        <dbReference type="ARBA" id="ARBA00022448"/>
    </source>
</evidence>
<feature type="transmembrane region" description="Helical" evidence="8">
    <location>
        <begin position="251"/>
        <end position="275"/>
    </location>
</feature>
<dbReference type="PANTHER" id="PTHR30294:SF45">
    <property type="entry name" value="LINEARMYCIN RESISTANCE PERMEASE PROTEIN LNRN"/>
    <property type="match status" value="1"/>
</dbReference>